<evidence type="ECO:0000256" key="2">
    <source>
        <dbReference type="ARBA" id="ARBA00022723"/>
    </source>
</evidence>
<keyword evidence="5 7" id="KW-0862">Zinc</keyword>
<dbReference type="SMART" id="SM00518">
    <property type="entry name" value="AP2Ec"/>
    <property type="match status" value="1"/>
</dbReference>
<feature type="binding site" evidence="7">
    <location>
        <position position="185"/>
    </location>
    <ligand>
        <name>Zn(2+)</name>
        <dbReference type="ChEBI" id="CHEBI:29105"/>
        <label>3</label>
    </ligand>
</feature>
<evidence type="ECO:0000256" key="1">
    <source>
        <dbReference type="ARBA" id="ARBA00005340"/>
    </source>
</evidence>
<evidence type="ECO:0000256" key="3">
    <source>
        <dbReference type="ARBA" id="ARBA00022763"/>
    </source>
</evidence>
<dbReference type="AlphaFoldDB" id="A0AB38X5V5"/>
<comment type="catalytic activity">
    <reaction evidence="7">
        <text>Endonucleolytic cleavage to 5'-phosphooligonucleotide end-products.</text>
        <dbReference type="EC" id="3.1.21.2"/>
    </reaction>
</comment>
<dbReference type="PROSITE" id="PS00730">
    <property type="entry name" value="AP_NUCLEASE_F2_2"/>
    <property type="match status" value="1"/>
</dbReference>
<keyword evidence="4 7" id="KW-0378">Hydrolase</keyword>
<evidence type="ECO:0000256" key="7">
    <source>
        <dbReference type="HAMAP-Rule" id="MF_00152"/>
    </source>
</evidence>
<protein>
    <recommendedName>
        <fullName evidence="7">Probable endonuclease 4</fullName>
        <ecNumber evidence="7">3.1.21.2</ecNumber>
    </recommendedName>
    <alternativeName>
        <fullName evidence="7">Endodeoxyribonuclease IV</fullName>
    </alternativeName>
    <alternativeName>
        <fullName evidence="7">Endonuclease IV</fullName>
    </alternativeName>
</protein>
<dbReference type="GO" id="GO:0003677">
    <property type="term" value="F:DNA binding"/>
    <property type="evidence" value="ECO:0007669"/>
    <property type="project" value="InterPro"/>
</dbReference>
<feature type="binding site" evidence="7">
    <location>
        <position position="230"/>
    </location>
    <ligand>
        <name>Zn(2+)</name>
        <dbReference type="ChEBI" id="CHEBI:29105"/>
        <label>3</label>
    </ligand>
</feature>
<keyword evidence="6 7" id="KW-0234">DNA repair</keyword>
<organism evidence="9 10">
    <name type="scientific">Levilactobacillus brevis</name>
    <name type="common">Lactobacillus brevis</name>
    <dbReference type="NCBI Taxonomy" id="1580"/>
    <lineage>
        <taxon>Bacteria</taxon>
        <taxon>Bacillati</taxon>
        <taxon>Bacillota</taxon>
        <taxon>Bacilli</taxon>
        <taxon>Lactobacillales</taxon>
        <taxon>Lactobacillaceae</taxon>
        <taxon>Levilactobacillus</taxon>
    </lineage>
</organism>
<feature type="binding site" evidence="7">
    <location>
        <position position="262"/>
    </location>
    <ligand>
        <name>Zn(2+)</name>
        <dbReference type="ChEBI" id="CHEBI:29105"/>
        <label>2</label>
    </ligand>
</feature>
<reference evidence="9" key="1">
    <citation type="submission" date="2022-11" db="EMBL/GenBank/DDBJ databases">
        <title>Whole genome sequence of Levilactobacillus brevis SMB091.</title>
        <authorList>
            <person name="Kim J.-M."/>
            <person name="Kim O.-C."/>
            <person name="Choi Y.H."/>
            <person name="Han N.S."/>
            <person name="Hurh B."/>
        </authorList>
    </citation>
    <scope>NUCLEOTIDE SEQUENCE</scope>
    <source>
        <strain evidence="9">SMB091</strain>
    </source>
</reference>
<dbReference type="EC" id="3.1.21.2" evidence="7"/>
<dbReference type="Gene3D" id="3.20.20.150">
    <property type="entry name" value="Divalent-metal-dependent TIM barrel enzymes"/>
    <property type="match status" value="1"/>
</dbReference>
<feature type="binding site" evidence="7">
    <location>
        <position position="182"/>
    </location>
    <ligand>
        <name>Zn(2+)</name>
        <dbReference type="ChEBI" id="CHEBI:29105"/>
        <label>2</label>
    </ligand>
</feature>
<dbReference type="NCBIfam" id="NF002196">
    <property type="entry name" value="PRK01060.1-1"/>
    <property type="match status" value="1"/>
</dbReference>
<dbReference type="GO" id="GO:0008833">
    <property type="term" value="F:deoxyribonuclease IV (phage-T4-induced) activity"/>
    <property type="evidence" value="ECO:0007669"/>
    <property type="project" value="UniProtKB-UniRule"/>
</dbReference>
<dbReference type="GO" id="GO:0003906">
    <property type="term" value="F:DNA-(apurinic or apyrimidinic site) endonuclease activity"/>
    <property type="evidence" value="ECO:0007669"/>
    <property type="project" value="TreeGrafter"/>
</dbReference>
<dbReference type="RefSeq" id="WP_047021294.1">
    <property type="nucleotide sequence ID" value="NZ_CABMJF010000014.1"/>
</dbReference>
<dbReference type="GO" id="GO:0008270">
    <property type="term" value="F:zinc ion binding"/>
    <property type="evidence" value="ECO:0007669"/>
    <property type="project" value="UniProtKB-UniRule"/>
</dbReference>
<comment type="cofactor">
    <cofactor evidence="7">
        <name>Zn(2+)</name>
        <dbReference type="ChEBI" id="CHEBI:29105"/>
    </cofactor>
    <text evidence="7">Binds 3 Zn(2+) ions.</text>
</comment>
<dbReference type="PANTHER" id="PTHR21445">
    <property type="entry name" value="ENDONUCLEASE IV ENDODEOXYRIBONUCLEASE IV"/>
    <property type="match status" value="1"/>
</dbReference>
<gene>
    <name evidence="7" type="primary">nfo</name>
    <name evidence="9" type="ORF">ORR04_02465</name>
</gene>
<feature type="binding site" evidence="7">
    <location>
        <position position="217"/>
    </location>
    <ligand>
        <name>Zn(2+)</name>
        <dbReference type="ChEBI" id="CHEBI:29105"/>
        <label>2</label>
    </ligand>
</feature>
<dbReference type="CDD" id="cd00019">
    <property type="entry name" value="AP2Ec"/>
    <property type="match status" value="1"/>
</dbReference>
<keyword evidence="7" id="KW-0255">Endonuclease</keyword>
<dbReference type="Pfam" id="PF01261">
    <property type="entry name" value="AP_endonuc_2"/>
    <property type="match status" value="1"/>
</dbReference>
<evidence type="ECO:0000256" key="4">
    <source>
        <dbReference type="ARBA" id="ARBA00022801"/>
    </source>
</evidence>
<dbReference type="FunFam" id="3.20.20.150:FF:000001">
    <property type="entry name" value="Probable endonuclease 4"/>
    <property type="match status" value="1"/>
</dbReference>
<dbReference type="GO" id="GO:0008081">
    <property type="term" value="F:phosphoric diester hydrolase activity"/>
    <property type="evidence" value="ECO:0007669"/>
    <property type="project" value="TreeGrafter"/>
</dbReference>
<dbReference type="InterPro" id="IPR001719">
    <property type="entry name" value="AP_endonuc_2"/>
</dbReference>
<dbReference type="HAMAP" id="MF_00152">
    <property type="entry name" value="Nfo"/>
    <property type="match status" value="1"/>
</dbReference>
<dbReference type="InterPro" id="IPR018246">
    <property type="entry name" value="AP_endonuc_F2_Zn_BS"/>
</dbReference>
<dbReference type="NCBIfam" id="TIGR00587">
    <property type="entry name" value="nfo"/>
    <property type="match status" value="1"/>
</dbReference>
<keyword evidence="2 7" id="KW-0479">Metal-binding</keyword>
<feature type="binding site" evidence="7">
    <location>
        <position position="148"/>
    </location>
    <ligand>
        <name>Zn(2+)</name>
        <dbReference type="ChEBI" id="CHEBI:29105"/>
        <label>2</label>
    </ligand>
</feature>
<evidence type="ECO:0000259" key="8">
    <source>
        <dbReference type="Pfam" id="PF01261"/>
    </source>
</evidence>
<evidence type="ECO:0000256" key="5">
    <source>
        <dbReference type="ARBA" id="ARBA00022833"/>
    </source>
</evidence>
<dbReference type="SUPFAM" id="SSF51658">
    <property type="entry name" value="Xylose isomerase-like"/>
    <property type="match status" value="1"/>
</dbReference>
<dbReference type="PROSITE" id="PS51432">
    <property type="entry name" value="AP_NUCLEASE_F2_4"/>
    <property type="match status" value="1"/>
</dbReference>
<dbReference type="GO" id="GO:0006284">
    <property type="term" value="P:base-excision repair"/>
    <property type="evidence" value="ECO:0007669"/>
    <property type="project" value="TreeGrafter"/>
</dbReference>
<feature type="binding site" evidence="7">
    <location>
        <position position="71"/>
    </location>
    <ligand>
        <name>Zn(2+)</name>
        <dbReference type="ChEBI" id="CHEBI:29105"/>
        <label>1</label>
    </ligand>
</feature>
<keyword evidence="7" id="KW-0540">Nuclease</keyword>
<dbReference type="EMBL" id="CP113117">
    <property type="protein sequence ID" value="WAD02080.1"/>
    <property type="molecule type" value="Genomic_DNA"/>
</dbReference>
<dbReference type="PROSITE" id="PS00731">
    <property type="entry name" value="AP_NUCLEASE_F2_3"/>
    <property type="match status" value="1"/>
</dbReference>
<dbReference type="InterPro" id="IPR036237">
    <property type="entry name" value="Xyl_isomerase-like_sf"/>
</dbReference>
<evidence type="ECO:0000313" key="10">
    <source>
        <dbReference type="Proteomes" id="UP001164768"/>
    </source>
</evidence>
<comment type="function">
    <text evidence="7">Endonuclease IV plays a role in DNA repair. It cleaves phosphodiester bonds at apurinic or apyrimidinic (AP) sites, generating a 3'-hydroxyl group and a 5'-terminal sugar phosphate.</text>
</comment>
<name>A0AB38X5V5_LEVBR</name>
<sequence>MTPFLIGSHVSMKGKEMLLGSAQEAAQYGENVFMIYTGAPQNTRRKSIEDLNIPAAKTFMMAHEQREIVVHAPYVVNLGNTAKPANFQFAISFLTAEVQRAAALGAKQIVLHPGAHVGAGAPAAIAQIAQGLDTILTAAESPVQIALETMAGKGTEVGRSFEELAAIIDATPHNDQLSVCFDTCHTSDAGYAIATDFDGVLNEFDHVIGLDRLKVVHLNDSKNPQGSHKDRHTNIGLGTLGFDVLNAVAHHPQLTTVPKIMETPVIGPDRKHGVNPHGYEVAMLKHQQFNPDLEADVLAGVPVDAYLQR</sequence>
<proteinExistence type="inferred from homology"/>
<comment type="similarity">
    <text evidence="1 7">Belongs to the AP endonuclease 2 family.</text>
</comment>
<accession>A0AB38X5V5</accession>
<keyword evidence="3 7" id="KW-0227">DNA damage</keyword>
<feature type="binding site" evidence="7">
    <location>
        <position position="112"/>
    </location>
    <ligand>
        <name>Zn(2+)</name>
        <dbReference type="ChEBI" id="CHEBI:29105"/>
        <label>1</label>
    </ligand>
</feature>
<dbReference type="Proteomes" id="UP001164768">
    <property type="component" value="Chromosome"/>
</dbReference>
<feature type="binding site" evidence="7">
    <location>
        <position position="148"/>
    </location>
    <ligand>
        <name>Zn(2+)</name>
        <dbReference type="ChEBI" id="CHEBI:29105"/>
        <label>1</label>
    </ligand>
</feature>
<dbReference type="InterPro" id="IPR013022">
    <property type="entry name" value="Xyl_isomerase-like_TIM-brl"/>
</dbReference>
<dbReference type="PANTHER" id="PTHR21445:SF0">
    <property type="entry name" value="APURINIC-APYRIMIDINIC ENDONUCLEASE"/>
    <property type="match status" value="1"/>
</dbReference>
<feature type="domain" description="Xylose isomerase-like TIM barrel" evidence="8">
    <location>
        <begin position="23"/>
        <end position="266"/>
    </location>
</feature>
<evidence type="ECO:0000256" key="6">
    <source>
        <dbReference type="ARBA" id="ARBA00023204"/>
    </source>
</evidence>
<feature type="binding site" evidence="7">
    <location>
        <position position="232"/>
    </location>
    <ligand>
        <name>Zn(2+)</name>
        <dbReference type="ChEBI" id="CHEBI:29105"/>
        <label>3</label>
    </ligand>
</feature>
<evidence type="ECO:0000313" key="9">
    <source>
        <dbReference type="EMBL" id="WAD02080.1"/>
    </source>
</evidence>